<proteinExistence type="predicted"/>
<feature type="chain" id="PRO_5007091055" evidence="1">
    <location>
        <begin position="22"/>
        <end position="108"/>
    </location>
</feature>
<protein>
    <submittedName>
        <fullName evidence="2">Toxin CSTX-20-like</fullName>
    </submittedName>
</protein>
<organism evidence="2">
    <name type="scientific">Gigantidas platifrons</name>
    <dbReference type="NCBI Taxonomy" id="2830794"/>
    <lineage>
        <taxon>Eukaryota</taxon>
        <taxon>Metazoa</taxon>
        <taxon>Spiralia</taxon>
        <taxon>Lophotrochozoa</taxon>
        <taxon>Mollusca</taxon>
        <taxon>Bivalvia</taxon>
        <taxon>Autobranchia</taxon>
        <taxon>Pteriomorphia</taxon>
        <taxon>Mytilida</taxon>
        <taxon>Mytiloidea</taxon>
        <taxon>Mytilidae</taxon>
        <taxon>Bathymodiolinae</taxon>
        <taxon>Gigantidas</taxon>
    </lineage>
</organism>
<accession>A0A100XKN2</accession>
<evidence type="ECO:0000313" key="2">
    <source>
        <dbReference type="EMBL" id="JAP63236.1"/>
    </source>
</evidence>
<reference evidence="2" key="1">
    <citation type="submission" date="2014-11" db="EMBL/GenBank/DDBJ databases">
        <title>Direct Submission.</title>
        <authorList>
            <person name="Sun J."/>
            <person name="Qian P.-Y."/>
            <person name="Qiu J.-W."/>
        </authorList>
    </citation>
    <scope>NUCLEOTIDE SEQUENCE</scope>
</reference>
<name>A0A100XKN2_9BIVA</name>
<dbReference type="Gene3D" id="2.10.80.10">
    <property type="entry name" value="Lipase, subunit A"/>
    <property type="match status" value="1"/>
</dbReference>
<dbReference type="EMBL" id="GBXK01000008">
    <property type="protein sequence ID" value="JAP63236.1"/>
    <property type="molecule type" value="Transcribed_RNA"/>
</dbReference>
<keyword evidence="1" id="KW-0732">Signal</keyword>
<feature type="signal peptide" evidence="1">
    <location>
        <begin position="1"/>
        <end position="21"/>
    </location>
</feature>
<dbReference type="AlphaFoldDB" id="A0A100XKN2"/>
<sequence>MDKFVLLIFVVLFVVIQSSDAAKECSVSGECASSECCRSNEQRRGRRKRALSGTCQPLRGPTALCLVANRAGTNIKADYNLYCPCKASLTCVSNQQIDHPWGPLGYCT</sequence>
<evidence type="ECO:0000256" key="1">
    <source>
        <dbReference type="SAM" id="SignalP"/>
    </source>
</evidence>